<feature type="domain" description="Protein kinase" evidence="15">
    <location>
        <begin position="346"/>
        <end position="624"/>
    </location>
</feature>
<comment type="caution">
    <text evidence="16">The sequence shown here is derived from an EMBL/GenBank/DDBJ whole genome shotgun (WGS) entry which is preliminary data.</text>
</comment>
<evidence type="ECO:0000256" key="7">
    <source>
        <dbReference type="ARBA" id="ARBA00022777"/>
    </source>
</evidence>
<evidence type="ECO:0000256" key="9">
    <source>
        <dbReference type="ARBA" id="ARBA00022989"/>
    </source>
</evidence>
<keyword evidence="5 14" id="KW-0732">Signal</keyword>
<dbReference type="FunFam" id="3.30.200.20:FF:000178">
    <property type="entry name" value="serine/threonine-protein kinase PBS1-like"/>
    <property type="match status" value="1"/>
</dbReference>
<feature type="chain" id="PRO_5041318336" description="Protein kinase domain-containing protein" evidence="14">
    <location>
        <begin position="27"/>
        <end position="661"/>
    </location>
</feature>
<dbReference type="SMART" id="SM00220">
    <property type="entry name" value="S_TKc"/>
    <property type="match status" value="1"/>
</dbReference>
<feature type="transmembrane region" description="Helical" evidence="13">
    <location>
        <begin position="286"/>
        <end position="308"/>
    </location>
</feature>
<evidence type="ECO:0000256" key="13">
    <source>
        <dbReference type="SAM" id="Phobius"/>
    </source>
</evidence>
<evidence type="ECO:0000256" key="8">
    <source>
        <dbReference type="ARBA" id="ARBA00022840"/>
    </source>
</evidence>
<dbReference type="Gene3D" id="1.10.510.10">
    <property type="entry name" value="Transferase(Phosphotransferase) domain 1"/>
    <property type="match status" value="1"/>
</dbReference>
<dbReference type="GO" id="GO:0030247">
    <property type="term" value="F:polysaccharide binding"/>
    <property type="evidence" value="ECO:0007669"/>
    <property type="project" value="InterPro"/>
</dbReference>
<dbReference type="GO" id="GO:0016020">
    <property type="term" value="C:membrane"/>
    <property type="evidence" value="ECO:0007669"/>
    <property type="project" value="UniProtKB-SubCell"/>
</dbReference>
<dbReference type="InterPro" id="IPR017441">
    <property type="entry name" value="Protein_kinase_ATP_BS"/>
</dbReference>
<feature type="signal peptide" evidence="14">
    <location>
        <begin position="1"/>
        <end position="26"/>
    </location>
</feature>
<evidence type="ECO:0000256" key="3">
    <source>
        <dbReference type="ARBA" id="ARBA00022679"/>
    </source>
</evidence>
<evidence type="ECO:0000256" key="12">
    <source>
        <dbReference type="PROSITE-ProRule" id="PRU10141"/>
    </source>
</evidence>
<sequence>MMFREAKLVALALFHTFLLAICAANGNQTCRPSSCGEIQNIRNPFGLKGHPSGCGDPYYELVCENNRTMVNAGDGDKYYVADINYDNYTIRVVDPGVKEGNCFSTPLYSSAYFTYRTNYQWRRVSNTTVLMNCEQPINDGNYIPITPCDRSNVTSSSSQAYVYAKVGGESMEVGDIKYSCTILRTIASQFLKPGNLSMSDLQEVLLLGVDFLLLEFRCESECFAKNLSCTPDITNNTVTCGYSWNWFDEYWASLRDTRTFSIKGLRKSRWYYLIGSAAYVGWLMRYITMIIIGRAVPGILCLLVYLIYKFRRRHLSLDDGIEEFLHSYKNLQPIKYSYSELKKMTHNFKNKLGQGGFGAVYKGKLRSGRIVAVKMLVMSKANGQDFINEVATIGRIHHVNVVRLVGFCIQRSKWALIYDHMPNGSLDKFVFLDQGNNIPLSWERLYKIALGVGRGIEYLHQGCDMQILHFDIKPHNILLDEDFTPKVSDFGLAKLYSTDESIVSVTAARGTLGYIAPELFYKSIGGVSFKADVYSFGMLLLEMVGKRKNVKAFAEHSSQIYFPSWIYDRYDQEEDMEMGDATQDEKKYVRKMVIVALWCVQMKPVDRPSMSKTLEMLEGEIELLKMPPKPTLWSIENHEQSMVEVPISSSNSMGTISLNGR</sequence>
<keyword evidence="9 13" id="KW-1133">Transmembrane helix</keyword>
<evidence type="ECO:0000313" key="17">
    <source>
        <dbReference type="Proteomes" id="UP001168098"/>
    </source>
</evidence>
<feature type="binding site" evidence="12">
    <location>
        <position position="374"/>
    </location>
    <ligand>
        <name>ATP</name>
        <dbReference type="ChEBI" id="CHEBI:30616"/>
    </ligand>
</feature>
<evidence type="ECO:0000259" key="15">
    <source>
        <dbReference type="PROSITE" id="PS50011"/>
    </source>
</evidence>
<keyword evidence="11" id="KW-0325">Glycoprotein</keyword>
<dbReference type="Pfam" id="PF00069">
    <property type="entry name" value="Pkinase"/>
    <property type="match status" value="1"/>
</dbReference>
<dbReference type="InterPro" id="IPR011009">
    <property type="entry name" value="Kinase-like_dom_sf"/>
</dbReference>
<evidence type="ECO:0000256" key="6">
    <source>
        <dbReference type="ARBA" id="ARBA00022741"/>
    </source>
</evidence>
<keyword evidence="8 12" id="KW-0067">ATP-binding</keyword>
<keyword evidence="3" id="KW-0808">Transferase</keyword>
<dbReference type="Proteomes" id="UP001168098">
    <property type="component" value="Unassembled WGS sequence"/>
</dbReference>
<dbReference type="AlphaFoldDB" id="A0AA38YZU9"/>
<accession>A0AA38YZU9</accession>
<dbReference type="PROSITE" id="PS00108">
    <property type="entry name" value="PROTEIN_KINASE_ST"/>
    <property type="match status" value="1"/>
</dbReference>
<dbReference type="PROSITE" id="PS50011">
    <property type="entry name" value="PROTEIN_KINASE_DOM"/>
    <property type="match status" value="1"/>
</dbReference>
<comment type="subcellular location">
    <subcellularLocation>
        <location evidence="1">Membrane</location>
        <topology evidence="1">Single-pass type I membrane protein</topology>
    </subcellularLocation>
</comment>
<protein>
    <recommendedName>
        <fullName evidence="15">Protein kinase domain-containing protein</fullName>
    </recommendedName>
</protein>
<dbReference type="InterPro" id="IPR025287">
    <property type="entry name" value="WAK_GUB"/>
</dbReference>
<name>A0AA38YZU9_VITRO</name>
<dbReference type="InterPro" id="IPR045874">
    <property type="entry name" value="LRK10/LRL21-25-like"/>
</dbReference>
<dbReference type="Pfam" id="PF13947">
    <property type="entry name" value="GUB_WAK_bind"/>
    <property type="match status" value="1"/>
</dbReference>
<keyword evidence="4 13" id="KW-0812">Transmembrane</keyword>
<dbReference type="EMBL" id="JARBHA010000016">
    <property type="protein sequence ID" value="KAJ9679756.1"/>
    <property type="molecule type" value="Genomic_DNA"/>
</dbReference>
<keyword evidence="6 12" id="KW-0547">Nucleotide-binding</keyword>
<keyword evidence="7" id="KW-0418">Kinase</keyword>
<dbReference type="SUPFAM" id="SSF56112">
    <property type="entry name" value="Protein kinase-like (PK-like)"/>
    <property type="match status" value="1"/>
</dbReference>
<reference evidence="16 17" key="1">
    <citation type="journal article" date="2023" name="BMC Biotechnol.">
        <title>Vitis rotundifolia cv Carlos genome sequencing.</title>
        <authorList>
            <person name="Huff M."/>
            <person name="Hulse-Kemp A."/>
            <person name="Scheffler B."/>
            <person name="Youngblood R."/>
            <person name="Simpson S."/>
            <person name="Babiker E."/>
            <person name="Staton M."/>
        </authorList>
    </citation>
    <scope>NUCLEOTIDE SEQUENCE [LARGE SCALE GENOMIC DNA]</scope>
    <source>
        <tissue evidence="16">Leaf</tissue>
    </source>
</reference>
<organism evidence="16 17">
    <name type="scientific">Vitis rotundifolia</name>
    <name type="common">Muscadine grape</name>
    <dbReference type="NCBI Taxonomy" id="103349"/>
    <lineage>
        <taxon>Eukaryota</taxon>
        <taxon>Viridiplantae</taxon>
        <taxon>Streptophyta</taxon>
        <taxon>Embryophyta</taxon>
        <taxon>Tracheophyta</taxon>
        <taxon>Spermatophyta</taxon>
        <taxon>Magnoliopsida</taxon>
        <taxon>eudicotyledons</taxon>
        <taxon>Gunneridae</taxon>
        <taxon>Pentapetalae</taxon>
        <taxon>rosids</taxon>
        <taxon>Vitales</taxon>
        <taxon>Vitaceae</taxon>
        <taxon>Viteae</taxon>
        <taxon>Vitis</taxon>
    </lineage>
</organism>
<evidence type="ECO:0000256" key="5">
    <source>
        <dbReference type="ARBA" id="ARBA00022729"/>
    </source>
</evidence>
<evidence type="ECO:0000256" key="1">
    <source>
        <dbReference type="ARBA" id="ARBA00004479"/>
    </source>
</evidence>
<evidence type="ECO:0000256" key="10">
    <source>
        <dbReference type="ARBA" id="ARBA00023136"/>
    </source>
</evidence>
<proteinExistence type="predicted"/>
<dbReference type="PROSITE" id="PS00107">
    <property type="entry name" value="PROTEIN_KINASE_ATP"/>
    <property type="match status" value="1"/>
</dbReference>
<dbReference type="InterPro" id="IPR000719">
    <property type="entry name" value="Prot_kinase_dom"/>
</dbReference>
<dbReference type="FunFam" id="1.10.510.10:FF:000590">
    <property type="entry name" value="PR5-like receptor kinase"/>
    <property type="match status" value="1"/>
</dbReference>
<evidence type="ECO:0000256" key="11">
    <source>
        <dbReference type="ARBA" id="ARBA00023180"/>
    </source>
</evidence>
<gene>
    <name evidence="16" type="ORF">PVL29_021614</name>
</gene>
<keyword evidence="17" id="KW-1185">Reference proteome</keyword>
<dbReference type="Gene3D" id="3.30.200.20">
    <property type="entry name" value="Phosphorylase Kinase, domain 1"/>
    <property type="match status" value="1"/>
</dbReference>
<dbReference type="PANTHER" id="PTHR27009">
    <property type="entry name" value="RUST RESISTANCE KINASE LR10-RELATED"/>
    <property type="match status" value="1"/>
</dbReference>
<dbReference type="GO" id="GO:0004674">
    <property type="term" value="F:protein serine/threonine kinase activity"/>
    <property type="evidence" value="ECO:0007669"/>
    <property type="project" value="UniProtKB-KW"/>
</dbReference>
<keyword evidence="2" id="KW-0723">Serine/threonine-protein kinase</keyword>
<evidence type="ECO:0000313" key="16">
    <source>
        <dbReference type="EMBL" id="KAJ9679756.1"/>
    </source>
</evidence>
<evidence type="ECO:0000256" key="4">
    <source>
        <dbReference type="ARBA" id="ARBA00022692"/>
    </source>
</evidence>
<evidence type="ECO:0000256" key="14">
    <source>
        <dbReference type="SAM" id="SignalP"/>
    </source>
</evidence>
<dbReference type="GO" id="GO:0005524">
    <property type="term" value="F:ATP binding"/>
    <property type="evidence" value="ECO:0007669"/>
    <property type="project" value="UniProtKB-UniRule"/>
</dbReference>
<evidence type="ECO:0000256" key="2">
    <source>
        <dbReference type="ARBA" id="ARBA00022527"/>
    </source>
</evidence>
<dbReference type="InterPro" id="IPR008271">
    <property type="entry name" value="Ser/Thr_kinase_AS"/>
</dbReference>
<keyword evidence="10 13" id="KW-0472">Membrane</keyword>